<dbReference type="GO" id="GO:0051920">
    <property type="term" value="F:peroxiredoxin activity"/>
    <property type="evidence" value="ECO:0007669"/>
    <property type="project" value="InterPro"/>
</dbReference>
<name>A0A1H9UZQ0_9CORY</name>
<sequence length="153" mass="16877">MNESKNVPDLVEVFPEIFKAQGKVIGQLLRTFEEVELPGGLVELVNVRVSQLNGCALCLVTHASGARDAGVEQAKLDVLAAWREQPGYFAKEECAALELAEEITLLPHGNRHLDAARKAREVFTEEQLAALEWAIILINTYNRISIMSGHQQG</sequence>
<accession>A0A1H9UZQ0</accession>
<dbReference type="Pfam" id="PF02627">
    <property type="entry name" value="CMD"/>
    <property type="match status" value="1"/>
</dbReference>
<dbReference type="EMBL" id="FOGQ01000009">
    <property type="protein sequence ID" value="SES14791.1"/>
    <property type="molecule type" value="Genomic_DNA"/>
</dbReference>
<proteinExistence type="predicted"/>
<organism evidence="2 3">
    <name type="scientific">Corynebacterium cystitidis DSM 20524</name>
    <dbReference type="NCBI Taxonomy" id="1121357"/>
    <lineage>
        <taxon>Bacteria</taxon>
        <taxon>Bacillati</taxon>
        <taxon>Actinomycetota</taxon>
        <taxon>Actinomycetes</taxon>
        <taxon>Mycobacteriales</taxon>
        <taxon>Corynebacteriaceae</taxon>
        <taxon>Corynebacterium</taxon>
    </lineage>
</organism>
<evidence type="ECO:0000259" key="1">
    <source>
        <dbReference type="Pfam" id="PF02627"/>
    </source>
</evidence>
<dbReference type="AlphaFoldDB" id="A0A1H9UZQ0"/>
<gene>
    <name evidence="2" type="ORF">SAMN05661109_02016</name>
</gene>
<evidence type="ECO:0000313" key="3">
    <source>
        <dbReference type="Proteomes" id="UP000198929"/>
    </source>
</evidence>
<reference evidence="3" key="1">
    <citation type="submission" date="2016-10" db="EMBL/GenBank/DDBJ databases">
        <authorList>
            <person name="Varghese N."/>
            <person name="Submissions S."/>
        </authorList>
    </citation>
    <scope>NUCLEOTIDE SEQUENCE [LARGE SCALE GENOMIC DNA]</scope>
    <source>
        <strain evidence="3">DSM 20524</strain>
    </source>
</reference>
<evidence type="ECO:0000313" key="2">
    <source>
        <dbReference type="EMBL" id="SES14791.1"/>
    </source>
</evidence>
<dbReference type="InterPro" id="IPR003779">
    <property type="entry name" value="CMD-like"/>
</dbReference>
<dbReference type="InterPro" id="IPR004675">
    <property type="entry name" value="AhpD_core"/>
</dbReference>
<keyword evidence="3" id="KW-1185">Reference proteome</keyword>
<dbReference type="PANTHER" id="PTHR35446:SF2">
    <property type="entry name" value="CARBOXYMUCONOLACTONE DECARBOXYLASE-LIKE DOMAIN-CONTAINING PROTEIN"/>
    <property type="match status" value="1"/>
</dbReference>
<dbReference type="STRING" id="1121357.SAMN05661109_02016"/>
<dbReference type="RefSeq" id="WP_092259765.1">
    <property type="nucleotide sequence ID" value="NZ_CP047199.1"/>
</dbReference>
<keyword evidence="2" id="KW-0560">Oxidoreductase</keyword>
<dbReference type="PANTHER" id="PTHR35446">
    <property type="entry name" value="SI:CH211-175M2.5"/>
    <property type="match status" value="1"/>
</dbReference>
<dbReference type="NCBIfam" id="TIGR00778">
    <property type="entry name" value="ahpD_dom"/>
    <property type="match status" value="1"/>
</dbReference>
<protein>
    <submittedName>
        <fullName evidence="2">Alkylhydroperoxidase AhpD family core domain-containing protein</fullName>
    </submittedName>
</protein>
<dbReference type="Proteomes" id="UP000198929">
    <property type="component" value="Unassembled WGS sequence"/>
</dbReference>
<keyword evidence="2" id="KW-0575">Peroxidase</keyword>
<feature type="domain" description="Carboxymuconolactone decarboxylase-like" evidence="1">
    <location>
        <begin position="29"/>
        <end position="102"/>
    </location>
</feature>
<dbReference type="SUPFAM" id="SSF69118">
    <property type="entry name" value="AhpD-like"/>
    <property type="match status" value="1"/>
</dbReference>
<dbReference type="InterPro" id="IPR029032">
    <property type="entry name" value="AhpD-like"/>
</dbReference>
<dbReference type="Gene3D" id="1.20.1290.10">
    <property type="entry name" value="AhpD-like"/>
    <property type="match status" value="1"/>
</dbReference>